<evidence type="ECO:0000259" key="1">
    <source>
        <dbReference type="Pfam" id="PF09339"/>
    </source>
</evidence>
<accession>A0A266Q584</accession>
<name>A0A266Q584_9GAMM</name>
<dbReference type="AlphaFoldDB" id="A0A266Q584"/>
<dbReference type="GO" id="GO:0003677">
    <property type="term" value="F:DNA binding"/>
    <property type="evidence" value="ECO:0007669"/>
    <property type="project" value="InterPro"/>
</dbReference>
<dbReference type="InterPro" id="IPR009057">
    <property type="entry name" value="Homeodomain-like_sf"/>
</dbReference>
<reference evidence="3" key="1">
    <citation type="submission" date="2017-05" db="EMBL/GenBank/DDBJ databases">
        <authorList>
            <person name="Barney B.M."/>
        </authorList>
    </citation>
    <scope>NUCLEOTIDE SEQUENCE [LARGE SCALE GENOMIC DNA]</scope>
    <source>
        <strain evidence="3">PSBB022</strain>
    </source>
</reference>
<feature type="domain" description="HTH iclR-type" evidence="1">
    <location>
        <begin position="17"/>
        <end position="44"/>
    </location>
</feature>
<keyword evidence="3" id="KW-1185">Reference proteome</keyword>
<proteinExistence type="predicted"/>
<protein>
    <recommendedName>
        <fullName evidence="1">HTH iclR-type domain-containing protein</fullName>
    </recommendedName>
</protein>
<sequence>MFYMDIINEIRRRHRVQKQSISAIARDMGISRPTVHKHLKTLEEPKYRRTTSPSPKLGHFAEPLTEWLTLDGNLPRARRRTARRLFEGLQAIHLLKVSQSACRLHLMQV</sequence>
<dbReference type="InterPro" id="IPR005471">
    <property type="entry name" value="Tscrpt_reg_IclR_N"/>
</dbReference>
<evidence type="ECO:0000313" key="2">
    <source>
        <dbReference type="EMBL" id="OZY84519.1"/>
    </source>
</evidence>
<dbReference type="EMBL" id="NHNI01000002">
    <property type="protein sequence ID" value="OZY84519.1"/>
    <property type="molecule type" value="Genomic_DNA"/>
</dbReference>
<comment type="caution">
    <text evidence="2">The sequence shown here is derived from an EMBL/GenBank/DDBJ whole genome shotgun (WGS) entry which is preliminary data.</text>
</comment>
<dbReference type="GO" id="GO:0006355">
    <property type="term" value="P:regulation of DNA-templated transcription"/>
    <property type="evidence" value="ECO:0007669"/>
    <property type="project" value="InterPro"/>
</dbReference>
<dbReference type="Gene3D" id="1.10.10.10">
    <property type="entry name" value="Winged helix-like DNA-binding domain superfamily/Winged helix DNA-binding domain"/>
    <property type="match status" value="1"/>
</dbReference>
<dbReference type="SUPFAM" id="SSF46689">
    <property type="entry name" value="Homeodomain-like"/>
    <property type="match status" value="1"/>
</dbReference>
<organism evidence="2 3">
    <name type="scientific">Cellvibrio mixtus</name>
    <dbReference type="NCBI Taxonomy" id="39650"/>
    <lineage>
        <taxon>Bacteria</taxon>
        <taxon>Pseudomonadati</taxon>
        <taxon>Pseudomonadota</taxon>
        <taxon>Gammaproteobacteria</taxon>
        <taxon>Cellvibrionales</taxon>
        <taxon>Cellvibrionaceae</taxon>
        <taxon>Cellvibrio</taxon>
    </lineage>
</organism>
<dbReference type="InterPro" id="IPR036388">
    <property type="entry name" value="WH-like_DNA-bd_sf"/>
</dbReference>
<dbReference type="Pfam" id="PF09339">
    <property type="entry name" value="HTH_IclR"/>
    <property type="match status" value="1"/>
</dbReference>
<evidence type="ECO:0000313" key="3">
    <source>
        <dbReference type="Proteomes" id="UP000216101"/>
    </source>
</evidence>
<dbReference type="Proteomes" id="UP000216101">
    <property type="component" value="Unassembled WGS sequence"/>
</dbReference>
<gene>
    <name evidence="2" type="ORF">CBP51_15095</name>
</gene>